<dbReference type="HOGENOM" id="CLU_078890_2_0_1"/>
<dbReference type="AlphaFoldDB" id="E3M052"/>
<evidence type="ECO:0000313" key="6">
    <source>
        <dbReference type="Proteomes" id="UP000483820"/>
    </source>
</evidence>
<dbReference type="CTD" id="9824857"/>
<feature type="chain" id="PRO_5035105916" description="T20D4.11-like domain-containing protein" evidence="1">
    <location>
        <begin position="20"/>
        <end position="142"/>
    </location>
</feature>
<protein>
    <recommendedName>
        <fullName evidence="2">T20D4.11-like domain-containing protein</fullName>
    </recommendedName>
</protein>
<dbReference type="KEGG" id="crq:GCK72_018942"/>
<evidence type="ECO:0000313" key="4">
    <source>
        <dbReference type="EMBL" id="KAF1752387.1"/>
    </source>
</evidence>
<reference evidence="3" key="1">
    <citation type="submission" date="2007-07" db="EMBL/GenBank/DDBJ databases">
        <title>PCAP assembly of the Caenorhabditis remanei genome.</title>
        <authorList>
            <consortium name="The Caenorhabditis remanei Sequencing Consortium"/>
            <person name="Wilson R.K."/>
        </authorList>
    </citation>
    <scope>NUCLEOTIDE SEQUENCE [LARGE SCALE GENOMIC DNA]</scope>
    <source>
        <strain evidence="3">PB4641</strain>
    </source>
</reference>
<feature type="domain" description="T20D4.11-like" evidence="2">
    <location>
        <begin position="45"/>
        <end position="139"/>
    </location>
</feature>
<dbReference type="InParanoid" id="E3M052"/>
<dbReference type="EMBL" id="WUAV01000005">
    <property type="protein sequence ID" value="KAF1752387.1"/>
    <property type="molecule type" value="Genomic_DNA"/>
</dbReference>
<keyword evidence="1" id="KW-0732">Signal</keyword>
<dbReference type="OrthoDB" id="5904617at2759"/>
<dbReference type="eggNOG" id="ENOG502TJSZ">
    <property type="taxonomic scope" value="Eukaryota"/>
</dbReference>
<reference evidence="4 6" key="2">
    <citation type="submission" date="2019-12" db="EMBL/GenBank/DDBJ databases">
        <title>Chromosome-level assembly of the Caenorhabditis remanei genome.</title>
        <authorList>
            <person name="Teterina A.A."/>
            <person name="Willis J.H."/>
            <person name="Phillips P.C."/>
        </authorList>
    </citation>
    <scope>NUCLEOTIDE SEQUENCE [LARGE SCALE GENOMIC DNA]</scope>
    <source>
        <strain evidence="4 6">PX506</strain>
        <tissue evidence="4">Whole organism</tissue>
    </source>
</reference>
<dbReference type="GeneID" id="9824857"/>
<name>E3M052_CAERE</name>
<evidence type="ECO:0000259" key="2">
    <source>
        <dbReference type="Pfam" id="PF01579"/>
    </source>
</evidence>
<dbReference type="Pfam" id="PF01579">
    <property type="entry name" value="DUF19"/>
    <property type="match status" value="1"/>
</dbReference>
<dbReference type="PANTHER" id="PTHR21453">
    <property type="entry name" value="DUF19 DOMAIN-CONTAINING PROTEIN-RELATED-RELATED"/>
    <property type="match status" value="1"/>
</dbReference>
<evidence type="ECO:0000256" key="1">
    <source>
        <dbReference type="SAM" id="SignalP"/>
    </source>
</evidence>
<evidence type="ECO:0000313" key="3">
    <source>
        <dbReference type="EMBL" id="EFO87590.1"/>
    </source>
</evidence>
<dbReference type="Proteomes" id="UP000008281">
    <property type="component" value="Unassembled WGS sequence"/>
</dbReference>
<sequence>MSWLSILVPFLFFTLTTDGKPTSSCVYDIFGLKISKCRFVSVTLGHCKTVKFLYKDFSSCTQKLENRNSTCAQDYNPFPGINPEDFPSILVNDRNESCDDLFGDKDCLKTEITELCGKDEYDKFREMQVDLAKSFRICKAKV</sequence>
<accession>E3M052</accession>
<dbReference type="EMBL" id="DS268420">
    <property type="protein sequence ID" value="EFO87590.1"/>
    <property type="molecule type" value="Genomic_DNA"/>
</dbReference>
<dbReference type="Proteomes" id="UP000483820">
    <property type="component" value="Chromosome V"/>
</dbReference>
<dbReference type="RefSeq" id="XP_003110297.1">
    <property type="nucleotide sequence ID" value="XM_003110249.1"/>
</dbReference>
<evidence type="ECO:0000313" key="5">
    <source>
        <dbReference type="Proteomes" id="UP000008281"/>
    </source>
</evidence>
<keyword evidence="5" id="KW-1185">Reference proteome</keyword>
<organism evidence="5">
    <name type="scientific">Caenorhabditis remanei</name>
    <name type="common">Caenorhabditis vulgaris</name>
    <dbReference type="NCBI Taxonomy" id="31234"/>
    <lineage>
        <taxon>Eukaryota</taxon>
        <taxon>Metazoa</taxon>
        <taxon>Ecdysozoa</taxon>
        <taxon>Nematoda</taxon>
        <taxon>Chromadorea</taxon>
        <taxon>Rhabditida</taxon>
        <taxon>Rhabditina</taxon>
        <taxon>Rhabditomorpha</taxon>
        <taxon>Rhabditoidea</taxon>
        <taxon>Rhabditidae</taxon>
        <taxon>Peloderinae</taxon>
        <taxon>Caenorhabditis</taxon>
    </lineage>
</organism>
<feature type="signal peptide" evidence="1">
    <location>
        <begin position="1"/>
        <end position="19"/>
    </location>
</feature>
<gene>
    <name evidence="3" type="ORF">CRE_05588</name>
    <name evidence="4" type="ORF">GCK72_018942</name>
</gene>
<proteinExistence type="predicted"/>
<dbReference type="InterPro" id="IPR002542">
    <property type="entry name" value="T20D4.11-like_dom"/>
</dbReference>